<dbReference type="InterPro" id="IPR000182">
    <property type="entry name" value="GNAT_dom"/>
</dbReference>
<dbReference type="InterPro" id="IPR016181">
    <property type="entry name" value="Acyl_CoA_acyltransferase"/>
</dbReference>
<evidence type="ECO:0000313" key="5">
    <source>
        <dbReference type="EMBL" id="NGZ77940.1"/>
    </source>
</evidence>
<keyword evidence="1" id="KW-0808">Transferase</keyword>
<dbReference type="Gene3D" id="3.40.630.30">
    <property type="match status" value="1"/>
</dbReference>
<evidence type="ECO:0000256" key="3">
    <source>
        <dbReference type="ARBA" id="ARBA00038502"/>
    </source>
</evidence>
<accession>A0ABX0FCV3</accession>
<evidence type="ECO:0000259" key="4">
    <source>
        <dbReference type="PROSITE" id="PS51186"/>
    </source>
</evidence>
<sequence length="175" mass="20044">MSISIQTERLILRDAVPEDWAAIHEYASDPQVVRHSIWGPNTEEQTKEYVAQLIEMQREMPRMSFELVDALKETGELIGGCGIHAAGFNAEIGYTFNPRFWGSGYASEAAFALLRFGFEELGVHRIYATCRPDNEASAKVMQRIGMKREGRMREHLYFKGAFHDSELYSILRHEL</sequence>
<reference evidence="5 6" key="1">
    <citation type="submission" date="2020-01" db="EMBL/GenBank/DDBJ databases">
        <title>Polyphasic characterisation and genomic insights into a novel alkali tolerant bacterium VR-M41.</title>
        <authorList>
            <person name="Vemuluri V.R."/>
        </authorList>
    </citation>
    <scope>NUCLEOTIDE SEQUENCE [LARGE SCALE GENOMIC DNA]</scope>
    <source>
        <strain evidence="5 6">VR-M41</strain>
    </source>
</reference>
<dbReference type="EMBL" id="JAAFGS010000012">
    <property type="protein sequence ID" value="NGZ77940.1"/>
    <property type="molecule type" value="Genomic_DNA"/>
</dbReference>
<keyword evidence="6" id="KW-1185">Reference proteome</keyword>
<comment type="caution">
    <text evidence="5">The sequence shown here is derived from an EMBL/GenBank/DDBJ whole genome shotgun (WGS) entry which is preliminary data.</text>
</comment>
<organism evidence="5 6">
    <name type="scientific">Saccharibacillus alkalitolerans</name>
    <dbReference type="NCBI Taxonomy" id="2705290"/>
    <lineage>
        <taxon>Bacteria</taxon>
        <taxon>Bacillati</taxon>
        <taxon>Bacillota</taxon>
        <taxon>Bacilli</taxon>
        <taxon>Bacillales</taxon>
        <taxon>Paenibacillaceae</taxon>
        <taxon>Saccharibacillus</taxon>
    </lineage>
</organism>
<dbReference type="PANTHER" id="PTHR43792">
    <property type="entry name" value="GNAT FAMILY, PUTATIVE (AFU_ORTHOLOGUE AFUA_3G00765)-RELATED-RELATED"/>
    <property type="match status" value="1"/>
</dbReference>
<dbReference type="SUPFAM" id="SSF55729">
    <property type="entry name" value="Acyl-CoA N-acyltransferases (Nat)"/>
    <property type="match status" value="1"/>
</dbReference>
<evidence type="ECO:0000256" key="1">
    <source>
        <dbReference type="ARBA" id="ARBA00022679"/>
    </source>
</evidence>
<proteinExistence type="inferred from homology"/>
<dbReference type="PANTHER" id="PTHR43792:SF8">
    <property type="entry name" value="[RIBOSOMAL PROTEIN US5]-ALANINE N-ACETYLTRANSFERASE"/>
    <property type="match status" value="1"/>
</dbReference>
<keyword evidence="2" id="KW-0012">Acyltransferase</keyword>
<feature type="domain" description="N-acetyltransferase" evidence="4">
    <location>
        <begin position="10"/>
        <end position="174"/>
    </location>
</feature>
<comment type="similarity">
    <text evidence="3">Belongs to the acetyltransferase family. RimJ subfamily.</text>
</comment>
<gene>
    <name evidence="5" type="ORF">GYN08_21850</name>
</gene>
<name>A0ABX0FCV3_9BACL</name>
<dbReference type="Pfam" id="PF13302">
    <property type="entry name" value="Acetyltransf_3"/>
    <property type="match status" value="1"/>
</dbReference>
<evidence type="ECO:0000313" key="6">
    <source>
        <dbReference type="Proteomes" id="UP000800303"/>
    </source>
</evidence>
<protein>
    <submittedName>
        <fullName evidence="5">GNAT family N-acetyltransferase</fullName>
    </submittedName>
</protein>
<dbReference type="PROSITE" id="PS51186">
    <property type="entry name" value="GNAT"/>
    <property type="match status" value="1"/>
</dbReference>
<dbReference type="InterPro" id="IPR051531">
    <property type="entry name" value="N-acetyltransferase"/>
</dbReference>
<dbReference type="Proteomes" id="UP000800303">
    <property type="component" value="Unassembled WGS sequence"/>
</dbReference>
<evidence type="ECO:0000256" key="2">
    <source>
        <dbReference type="ARBA" id="ARBA00023315"/>
    </source>
</evidence>